<dbReference type="OrthoDB" id="767624at2"/>
<keyword evidence="2" id="KW-1185">Reference proteome</keyword>
<accession>A0A4U1BZY0</accession>
<dbReference type="Proteomes" id="UP000308181">
    <property type="component" value="Unassembled WGS sequence"/>
</dbReference>
<evidence type="ECO:0000313" key="2">
    <source>
        <dbReference type="Proteomes" id="UP000308181"/>
    </source>
</evidence>
<dbReference type="RefSeq" id="WP_136825596.1">
    <property type="nucleotide sequence ID" value="NZ_SWBP01000002.1"/>
</dbReference>
<sequence length="192" mass="21377">MGLKTIFRSLFILLVAVTYSNTSIAQINRQIKNGYFYVGFDANIATLFSGTSVKTIMGVKLGYNQKVATNVFVGPQVEALFIRSPINRGARISLFAGPSTELEVIDRLDQSVKTKSSYLSTKLSWVFPLNPQTSDYVYMDCISLSTSYNSDDFLGFNKTSISLNLDFQKYDIGFYGGFNRMVNISTGSMTTF</sequence>
<evidence type="ECO:0000313" key="1">
    <source>
        <dbReference type="EMBL" id="TKB98782.1"/>
    </source>
</evidence>
<reference evidence="1 2" key="1">
    <citation type="submission" date="2019-04" db="EMBL/GenBank/DDBJ databases">
        <title>Pedobacter sp. AR-3-17 sp. nov., isolated from Arctic soil.</title>
        <authorList>
            <person name="Dahal R.H."/>
            <person name="Kim D.-U."/>
        </authorList>
    </citation>
    <scope>NUCLEOTIDE SEQUENCE [LARGE SCALE GENOMIC DNA]</scope>
    <source>
        <strain evidence="1 2">AR-3-17</strain>
    </source>
</reference>
<name>A0A4U1BZY0_9SPHI</name>
<dbReference type="AlphaFoldDB" id="A0A4U1BZY0"/>
<comment type="caution">
    <text evidence="1">The sequence shown here is derived from an EMBL/GenBank/DDBJ whole genome shotgun (WGS) entry which is preliminary data.</text>
</comment>
<proteinExistence type="predicted"/>
<gene>
    <name evidence="1" type="ORF">FA046_06600</name>
</gene>
<protein>
    <recommendedName>
        <fullName evidence="3">Outer membrane protein beta-barrel domain-containing protein</fullName>
    </recommendedName>
</protein>
<organism evidence="1 2">
    <name type="scientific">Pedobacter cryophilus</name>
    <dbReference type="NCBI Taxonomy" id="2571271"/>
    <lineage>
        <taxon>Bacteria</taxon>
        <taxon>Pseudomonadati</taxon>
        <taxon>Bacteroidota</taxon>
        <taxon>Sphingobacteriia</taxon>
        <taxon>Sphingobacteriales</taxon>
        <taxon>Sphingobacteriaceae</taxon>
        <taxon>Pedobacter</taxon>
    </lineage>
</organism>
<dbReference type="EMBL" id="SWBP01000002">
    <property type="protein sequence ID" value="TKB98782.1"/>
    <property type="molecule type" value="Genomic_DNA"/>
</dbReference>
<evidence type="ECO:0008006" key="3">
    <source>
        <dbReference type="Google" id="ProtNLM"/>
    </source>
</evidence>